<dbReference type="Gene3D" id="3.90.1030.10">
    <property type="entry name" value="Ribosomal protein L17"/>
    <property type="match status" value="1"/>
</dbReference>
<dbReference type="OrthoDB" id="9809073at2"/>
<comment type="subunit">
    <text evidence="4">Part of the 50S ribosomal subunit. Contacts protein L32.</text>
</comment>
<evidence type="ECO:0000256" key="2">
    <source>
        <dbReference type="ARBA" id="ARBA00022980"/>
    </source>
</evidence>
<dbReference type="NCBIfam" id="TIGR00059">
    <property type="entry name" value="L17"/>
    <property type="match status" value="1"/>
</dbReference>
<organism evidence="6 7">
    <name type="scientific">Jeotgalicoccus saudimassiliensis</name>
    <dbReference type="NCBI Taxonomy" id="1461582"/>
    <lineage>
        <taxon>Bacteria</taxon>
        <taxon>Bacillati</taxon>
        <taxon>Bacillota</taxon>
        <taxon>Bacilli</taxon>
        <taxon>Bacillales</taxon>
        <taxon>Staphylococcaceae</taxon>
        <taxon>Jeotgalicoccus</taxon>
    </lineage>
</organism>
<dbReference type="EMBL" id="CCSE01000001">
    <property type="protein sequence ID" value="CEA01368.1"/>
    <property type="molecule type" value="Genomic_DNA"/>
</dbReference>
<evidence type="ECO:0000313" key="7">
    <source>
        <dbReference type="Proteomes" id="UP000044136"/>
    </source>
</evidence>
<dbReference type="InterPro" id="IPR047859">
    <property type="entry name" value="Ribosomal_bL17_CS"/>
</dbReference>
<dbReference type="AlphaFoldDB" id="A0A078M1V3"/>
<dbReference type="InterPro" id="IPR036373">
    <property type="entry name" value="Ribosomal_bL17_sf"/>
</dbReference>
<comment type="similarity">
    <text evidence="1 4 5">Belongs to the bacterial ribosomal protein bL17 family.</text>
</comment>
<evidence type="ECO:0000256" key="1">
    <source>
        <dbReference type="ARBA" id="ARBA00008777"/>
    </source>
</evidence>
<dbReference type="GO" id="GO:0006412">
    <property type="term" value="P:translation"/>
    <property type="evidence" value="ECO:0007669"/>
    <property type="project" value="UniProtKB-UniRule"/>
</dbReference>
<dbReference type="PROSITE" id="PS01167">
    <property type="entry name" value="RIBOSOMAL_L17"/>
    <property type="match status" value="1"/>
</dbReference>
<name>A0A078M1V3_9STAP</name>
<dbReference type="PANTHER" id="PTHR14413:SF16">
    <property type="entry name" value="LARGE RIBOSOMAL SUBUNIT PROTEIN BL17M"/>
    <property type="match status" value="1"/>
</dbReference>
<dbReference type="eggNOG" id="COG0203">
    <property type="taxonomic scope" value="Bacteria"/>
</dbReference>
<dbReference type="HAMAP" id="MF_01368">
    <property type="entry name" value="Ribosomal_bL17"/>
    <property type="match status" value="1"/>
</dbReference>
<gene>
    <name evidence="4 6" type="primary">rplQ</name>
    <name evidence="6" type="ORF">BN1048_01347</name>
</gene>
<keyword evidence="7" id="KW-1185">Reference proteome</keyword>
<dbReference type="InterPro" id="IPR000456">
    <property type="entry name" value="Ribosomal_bL17"/>
</dbReference>
<dbReference type="SUPFAM" id="SSF64263">
    <property type="entry name" value="Prokaryotic ribosomal protein L17"/>
    <property type="match status" value="1"/>
</dbReference>
<dbReference type="HOGENOM" id="CLU_074407_2_2_9"/>
<dbReference type="FunFam" id="3.90.1030.10:FF:000002">
    <property type="entry name" value="50S ribosomal protein L17"/>
    <property type="match status" value="1"/>
</dbReference>
<sequence>MGYRKLGRTSDQRKAMLRDLATSLIVSERITTTEDRAKELRKLADRLVTLGKRGDLAAKRRAGQTVRNVEIINEDGSTSYALQKLFEDIAPRFADRQGGYTSIKKLGTRRGDGAELVIIEFVEGAPVTTEEA</sequence>
<evidence type="ECO:0000313" key="6">
    <source>
        <dbReference type="EMBL" id="CEA01368.1"/>
    </source>
</evidence>
<keyword evidence="3 4" id="KW-0687">Ribonucleoprotein</keyword>
<dbReference type="GO" id="GO:0003735">
    <property type="term" value="F:structural constituent of ribosome"/>
    <property type="evidence" value="ECO:0007669"/>
    <property type="project" value="InterPro"/>
</dbReference>
<dbReference type="STRING" id="1461582.BN1048_01347"/>
<dbReference type="Pfam" id="PF01196">
    <property type="entry name" value="Ribosomal_L17"/>
    <property type="match status" value="1"/>
</dbReference>
<dbReference type="RefSeq" id="WP_035809658.1">
    <property type="nucleotide sequence ID" value="NZ_CCSE01000001.1"/>
</dbReference>
<dbReference type="GO" id="GO:0022625">
    <property type="term" value="C:cytosolic large ribosomal subunit"/>
    <property type="evidence" value="ECO:0007669"/>
    <property type="project" value="TreeGrafter"/>
</dbReference>
<accession>A0A078M1V3</accession>
<evidence type="ECO:0000256" key="5">
    <source>
        <dbReference type="RuleBase" id="RU000660"/>
    </source>
</evidence>
<dbReference type="Proteomes" id="UP000044136">
    <property type="component" value="Unassembled WGS sequence"/>
</dbReference>
<dbReference type="PANTHER" id="PTHR14413">
    <property type="entry name" value="RIBOSOMAL PROTEIN L17"/>
    <property type="match status" value="1"/>
</dbReference>
<keyword evidence="2 4" id="KW-0689">Ribosomal protein</keyword>
<proteinExistence type="inferred from homology"/>
<evidence type="ECO:0000256" key="4">
    <source>
        <dbReference type="HAMAP-Rule" id="MF_01368"/>
    </source>
</evidence>
<reference evidence="6 7" key="1">
    <citation type="submission" date="2014-07" db="EMBL/GenBank/DDBJ databases">
        <authorList>
            <person name="Urmite Genomes Urmite Genomes"/>
        </authorList>
    </citation>
    <scope>NUCLEOTIDE SEQUENCE [LARGE SCALE GENOMIC DNA]</scope>
    <source>
        <strain evidence="6 7">13MG44_air</strain>
    </source>
</reference>
<evidence type="ECO:0000256" key="3">
    <source>
        <dbReference type="ARBA" id="ARBA00023274"/>
    </source>
</evidence>
<protein>
    <recommendedName>
        <fullName evidence="4">Large ribosomal subunit protein bL17</fullName>
    </recommendedName>
</protein>